<reference evidence="3 4" key="1">
    <citation type="submission" date="2022-06" db="EMBL/GenBank/DDBJ databases">
        <title>Pseudarthrobacter sp. strain RMG13 Genome sequencing and assembly.</title>
        <authorList>
            <person name="Kim I."/>
        </authorList>
    </citation>
    <scope>NUCLEOTIDE SEQUENCE [LARGE SCALE GENOMIC DNA]</scope>
    <source>
        <strain evidence="3 4">RMG13</strain>
    </source>
</reference>
<dbReference type="InterPro" id="IPR050740">
    <property type="entry name" value="Aldehyde_DH_Superfamily"/>
</dbReference>
<dbReference type="PANTHER" id="PTHR43353">
    <property type="entry name" value="SUCCINATE-SEMIALDEHYDE DEHYDROGENASE, MITOCHONDRIAL"/>
    <property type="match status" value="1"/>
</dbReference>
<evidence type="ECO:0000313" key="4">
    <source>
        <dbReference type="Proteomes" id="UP001524318"/>
    </source>
</evidence>
<organism evidence="3 4">
    <name type="scientific">Pseudarthrobacter humi</name>
    <dbReference type="NCBI Taxonomy" id="2952523"/>
    <lineage>
        <taxon>Bacteria</taxon>
        <taxon>Bacillati</taxon>
        <taxon>Actinomycetota</taxon>
        <taxon>Actinomycetes</taxon>
        <taxon>Micrococcales</taxon>
        <taxon>Micrococcaceae</taxon>
        <taxon>Pseudarthrobacter</taxon>
    </lineage>
</organism>
<keyword evidence="4" id="KW-1185">Reference proteome</keyword>
<dbReference type="InterPro" id="IPR016160">
    <property type="entry name" value="Ald_DH_CS_CYS"/>
</dbReference>
<dbReference type="InterPro" id="IPR016162">
    <property type="entry name" value="Ald_DH_N"/>
</dbReference>
<dbReference type="SUPFAM" id="SSF53720">
    <property type="entry name" value="ALDH-like"/>
    <property type="match status" value="1"/>
</dbReference>
<dbReference type="Pfam" id="PF00171">
    <property type="entry name" value="Aldedh"/>
    <property type="match status" value="1"/>
</dbReference>
<dbReference type="InterPro" id="IPR016163">
    <property type="entry name" value="Ald_DH_C"/>
</dbReference>
<evidence type="ECO:0000259" key="2">
    <source>
        <dbReference type="Pfam" id="PF00171"/>
    </source>
</evidence>
<feature type="domain" description="Aldehyde dehydrogenase" evidence="2">
    <location>
        <begin position="18"/>
        <end position="478"/>
    </location>
</feature>
<dbReference type="RefSeq" id="WP_254753224.1">
    <property type="nucleotide sequence ID" value="NZ_JANCLV010000027.1"/>
</dbReference>
<dbReference type="Gene3D" id="3.40.309.10">
    <property type="entry name" value="Aldehyde Dehydrogenase, Chain A, domain 2"/>
    <property type="match status" value="1"/>
</dbReference>
<dbReference type="PROSITE" id="PS00070">
    <property type="entry name" value="ALDEHYDE_DEHYDR_CYS"/>
    <property type="match status" value="1"/>
</dbReference>
<comment type="caution">
    <text evidence="3">The sequence shown here is derived from an EMBL/GenBank/DDBJ whole genome shotgun (WGS) entry which is preliminary data.</text>
</comment>
<dbReference type="InterPro" id="IPR015590">
    <property type="entry name" value="Aldehyde_DH_dom"/>
</dbReference>
<evidence type="ECO:0000256" key="1">
    <source>
        <dbReference type="ARBA" id="ARBA00023002"/>
    </source>
</evidence>
<proteinExistence type="predicted"/>
<evidence type="ECO:0000313" key="3">
    <source>
        <dbReference type="EMBL" id="MCP9002050.1"/>
    </source>
</evidence>
<name>A0ABT1LUA0_9MICC</name>
<dbReference type="PANTHER" id="PTHR43353:SF5">
    <property type="entry name" value="SUCCINATE-SEMIALDEHYDE DEHYDROGENASE, MITOCHONDRIAL"/>
    <property type="match status" value="1"/>
</dbReference>
<dbReference type="Gene3D" id="3.40.605.10">
    <property type="entry name" value="Aldehyde Dehydrogenase, Chain A, domain 1"/>
    <property type="match status" value="1"/>
</dbReference>
<keyword evidence="1" id="KW-0560">Oxidoreductase</keyword>
<gene>
    <name evidence="3" type="ORF">NFC73_20310</name>
</gene>
<sequence>MTYGLVKNLVNGGFADAAAGGTIDVTNPATNDAVIAQVPAMTPSDLDSVFAAAEAGAKVWKGIGHLERGRILIEASRLIRARCSELVNVIVTEMGKTQAEATGEVGKSAEFFEYYGGLARASFGDYLPDGRPNTFASQIREPVGVVLLITPWNDPLLTPARKMAPALLAGNAVVIKPATVTPVIALKLAEILHDAGVPAGVLGTVTGRGSDIGNALLSYGAIKAVSFTGSTEVGLGLQRRLAGTGVRLQTEMGGKNAVVVLEDADLDLAVPAIVAGAFAQAGQRCTATSRLIVQRGVEAEVVEKVNTAVRALRVAAGNIPGADLGPVVSREAQRDVQEHVAKAIAEGAQVLAVADAARELESGGSFVQPTFLRIARDSSIWREEVFGPVLSMIVVDTPEEAIEAVNDSSYGLSSAVFTKDLARAFQFVEGVDTGQVSVNQPTTGWDIHHPFGGFKESGSAFKEQGTEALNFYSRTKTVAIRTH</sequence>
<protein>
    <submittedName>
        <fullName evidence="3">Aldehyde dehydrogenase family protein</fullName>
    </submittedName>
</protein>
<dbReference type="EMBL" id="JANCLV010000027">
    <property type="protein sequence ID" value="MCP9002050.1"/>
    <property type="molecule type" value="Genomic_DNA"/>
</dbReference>
<dbReference type="InterPro" id="IPR016161">
    <property type="entry name" value="Ald_DH/histidinol_DH"/>
</dbReference>
<accession>A0ABT1LUA0</accession>
<dbReference type="Proteomes" id="UP001524318">
    <property type="component" value="Unassembled WGS sequence"/>
</dbReference>